<keyword evidence="2" id="KW-1133">Transmembrane helix</keyword>
<gene>
    <name evidence="3" type="ORF">WR25_24686</name>
</gene>
<dbReference type="EMBL" id="LIAE01007181">
    <property type="protein sequence ID" value="PAV81393.1"/>
    <property type="molecule type" value="Genomic_DNA"/>
</dbReference>
<feature type="region of interest" description="Disordered" evidence="1">
    <location>
        <begin position="71"/>
        <end position="191"/>
    </location>
</feature>
<evidence type="ECO:0000256" key="2">
    <source>
        <dbReference type="SAM" id="Phobius"/>
    </source>
</evidence>
<proteinExistence type="predicted"/>
<comment type="caution">
    <text evidence="3">The sequence shown here is derived from an EMBL/GenBank/DDBJ whole genome shotgun (WGS) entry which is preliminary data.</text>
</comment>
<sequence length="235" mass="24903">MEIQAYRFVAYSAVTFSVVAVLAVCVTLPMGSAKDIWSEVNHLKSEAANNRTARHSGYGGCEACCTGGQAGPAGAPGEPQDNPEDHPAVSAHSTLLSHASHAQPDPQEPQDPTDPQETTVPQEAQGSPRVSSQSYSAWSGPEKSPQFCRNPGAPGNDAGDAGVTPGAPGPQGPPDPRDPQEAQEPQDPTEIQDSQVRILDHFLLPMGYHSARYTVSWAYQNIPEILAKIGDFKPV</sequence>
<organism evidence="3 4">
    <name type="scientific">Diploscapter pachys</name>
    <dbReference type="NCBI Taxonomy" id="2018661"/>
    <lineage>
        <taxon>Eukaryota</taxon>
        <taxon>Metazoa</taxon>
        <taxon>Ecdysozoa</taxon>
        <taxon>Nematoda</taxon>
        <taxon>Chromadorea</taxon>
        <taxon>Rhabditida</taxon>
        <taxon>Rhabditina</taxon>
        <taxon>Rhabditomorpha</taxon>
        <taxon>Rhabditoidea</taxon>
        <taxon>Rhabditidae</taxon>
        <taxon>Diploscapter</taxon>
    </lineage>
</organism>
<evidence type="ECO:0000313" key="4">
    <source>
        <dbReference type="Proteomes" id="UP000218231"/>
    </source>
</evidence>
<feature type="transmembrane region" description="Helical" evidence="2">
    <location>
        <begin position="6"/>
        <end position="28"/>
    </location>
</feature>
<feature type="compositionally biased region" description="Low complexity" evidence="1">
    <location>
        <begin position="88"/>
        <end position="105"/>
    </location>
</feature>
<dbReference type="AlphaFoldDB" id="A0A2A2L5H7"/>
<keyword evidence="4" id="KW-1185">Reference proteome</keyword>
<keyword evidence="2" id="KW-0472">Membrane</keyword>
<feature type="compositionally biased region" description="Polar residues" evidence="1">
    <location>
        <begin position="124"/>
        <end position="137"/>
    </location>
</feature>
<feature type="compositionally biased region" description="Low complexity" evidence="1">
    <location>
        <begin position="150"/>
        <end position="166"/>
    </location>
</feature>
<dbReference type="Proteomes" id="UP000218231">
    <property type="component" value="Unassembled WGS sequence"/>
</dbReference>
<protein>
    <submittedName>
        <fullName evidence="3">Uncharacterized protein</fullName>
    </submittedName>
</protein>
<dbReference type="STRING" id="2018661.A0A2A2L5H7"/>
<accession>A0A2A2L5H7</accession>
<reference evidence="3 4" key="1">
    <citation type="journal article" date="2017" name="Curr. Biol.">
        <title>Genome architecture and evolution of a unichromosomal asexual nematode.</title>
        <authorList>
            <person name="Fradin H."/>
            <person name="Zegar C."/>
            <person name="Gutwein M."/>
            <person name="Lucas J."/>
            <person name="Kovtun M."/>
            <person name="Corcoran D."/>
            <person name="Baugh L.R."/>
            <person name="Kiontke K."/>
            <person name="Gunsalus K."/>
            <person name="Fitch D.H."/>
            <person name="Piano F."/>
        </authorList>
    </citation>
    <scope>NUCLEOTIDE SEQUENCE [LARGE SCALE GENOMIC DNA]</scope>
    <source>
        <strain evidence="3">PF1309</strain>
    </source>
</reference>
<keyword evidence="2" id="KW-0812">Transmembrane</keyword>
<evidence type="ECO:0000256" key="1">
    <source>
        <dbReference type="SAM" id="MobiDB-lite"/>
    </source>
</evidence>
<evidence type="ECO:0000313" key="3">
    <source>
        <dbReference type="EMBL" id="PAV81393.1"/>
    </source>
</evidence>
<feature type="compositionally biased region" description="Low complexity" evidence="1">
    <location>
        <begin position="113"/>
        <end position="123"/>
    </location>
</feature>
<name>A0A2A2L5H7_9BILA</name>